<evidence type="ECO:0000313" key="23">
    <source>
        <dbReference type="Proteomes" id="UP000267993"/>
    </source>
</evidence>
<dbReference type="Proteomes" id="UP000076770">
    <property type="component" value="Chromosome i"/>
</dbReference>
<evidence type="ECO:0000313" key="11">
    <source>
        <dbReference type="EMBL" id="AZF70435.1"/>
    </source>
</evidence>
<dbReference type="Proteomes" id="UP000267993">
    <property type="component" value="Chromosome"/>
</dbReference>
<evidence type="ECO:0000313" key="10">
    <source>
        <dbReference type="EMBL" id="AZF67815.1"/>
    </source>
</evidence>
<dbReference type="AlphaFoldDB" id="A0A0E3MA13"/>
<dbReference type="GO" id="GO:0046872">
    <property type="term" value="F:metal ion binding"/>
    <property type="evidence" value="ECO:0007669"/>
    <property type="project" value="UniProtKB-KW"/>
</dbReference>
<evidence type="ECO:0000313" key="18">
    <source>
        <dbReference type="EMBL" id="SAI86875.1"/>
    </source>
</evidence>
<dbReference type="InterPro" id="IPR011032">
    <property type="entry name" value="GroES-like_sf"/>
</dbReference>
<evidence type="ECO:0000313" key="27">
    <source>
        <dbReference type="Proteomes" id="UP000275843"/>
    </source>
</evidence>
<dbReference type="GO" id="GO:0030554">
    <property type="term" value="F:adenyl nucleotide binding"/>
    <property type="evidence" value="ECO:0007669"/>
    <property type="project" value="UniProtKB-ARBA"/>
</dbReference>
<dbReference type="Proteomes" id="UP000033057">
    <property type="component" value="Chromosome"/>
</dbReference>
<dbReference type="Proteomes" id="UP000278715">
    <property type="component" value="Chromosome"/>
</dbReference>
<dbReference type="EMBL" id="CP050869">
    <property type="protein sequence ID" value="QPG50326.1"/>
    <property type="molecule type" value="Genomic_DNA"/>
</dbReference>
<proteinExistence type="predicted"/>
<dbReference type="SMART" id="SM00829">
    <property type="entry name" value="PKS_ER"/>
    <property type="match status" value="1"/>
</dbReference>
<name>A0A0E3MA13_SACSO</name>
<dbReference type="KEGG" id="ssol:SULB_1005"/>
<dbReference type="PANTHER" id="PTHR43401:SF2">
    <property type="entry name" value="L-THREONINE 3-DEHYDROGENASE"/>
    <property type="match status" value="1"/>
</dbReference>
<dbReference type="KEGG" id="ssof:SULC_1004"/>
<reference evidence="7" key="5">
    <citation type="submission" date="2018-10" db="EMBL/GenBank/DDBJ databases">
        <authorList>
            <person name="McCarthy S."/>
            <person name="Gradnigo J."/>
            <person name="Johnson T."/>
            <person name="Payne S."/>
            <person name="Lipzen A."/>
            <person name="Schackwitz W."/>
            <person name="Martin J."/>
            <person name="Moriyama E."/>
            <person name="Blum P."/>
        </authorList>
    </citation>
    <scope>NUCLEOTIDE SEQUENCE</scope>
    <source>
        <strain evidence="7">SARC-B</strain>
        <strain evidence="8">SARC-C</strain>
        <strain evidence="9">SULA</strain>
    </source>
</reference>
<evidence type="ECO:0000256" key="4">
    <source>
        <dbReference type="ARBA" id="ARBA00023002"/>
    </source>
</evidence>
<evidence type="ECO:0000313" key="9">
    <source>
        <dbReference type="EMBL" id="AKA78739.1"/>
    </source>
</evidence>
<dbReference type="OMA" id="FETWYAM"/>
<dbReference type="Proteomes" id="UP000594632">
    <property type="component" value="Chromosome"/>
</dbReference>
<dbReference type="OrthoDB" id="73567at2157"/>
<accession>A0A0E3MA13</accession>
<dbReference type="GeneID" id="44128949"/>
<dbReference type="EMBL" id="CP033240">
    <property type="protein sequence ID" value="AZF80893.1"/>
    <property type="molecule type" value="Genomic_DNA"/>
</dbReference>
<evidence type="ECO:0000313" key="8">
    <source>
        <dbReference type="EMBL" id="AKA76046.1"/>
    </source>
</evidence>
<evidence type="ECO:0000313" key="22">
    <source>
        <dbReference type="Proteomes" id="UP000076770"/>
    </source>
</evidence>
<dbReference type="Proteomes" id="UP000275843">
    <property type="component" value="Chromosome"/>
</dbReference>
<evidence type="ECO:0000313" key="21">
    <source>
        <dbReference type="Proteomes" id="UP000033106"/>
    </source>
</evidence>
<dbReference type="Proteomes" id="UP000273443">
    <property type="component" value="Chromosome"/>
</dbReference>
<evidence type="ECO:0000313" key="14">
    <source>
        <dbReference type="EMBL" id="AZF78287.1"/>
    </source>
</evidence>
<dbReference type="Pfam" id="PF00107">
    <property type="entry name" value="ADH_zinc_N"/>
    <property type="match status" value="1"/>
</dbReference>
<evidence type="ECO:0000313" key="19">
    <source>
        <dbReference type="Proteomes" id="UP000033057"/>
    </source>
</evidence>
<evidence type="ECO:0000313" key="12">
    <source>
        <dbReference type="EMBL" id="AZF73055.1"/>
    </source>
</evidence>
<protein>
    <submittedName>
        <fullName evidence="7 17">Alcohol dehydrogenase</fullName>
    </submittedName>
</protein>
<dbReference type="PANTHER" id="PTHR43401">
    <property type="entry name" value="L-THREONINE 3-DEHYDROGENASE"/>
    <property type="match status" value="1"/>
</dbReference>
<evidence type="ECO:0000313" key="20">
    <source>
        <dbReference type="Proteomes" id="UP000033085"/>
    </source>
</evidence>
<reference evidence="19 20" key="1">
    <citation type="journal article" date="2015" name="Genome Announc.">
        <title>Complete Genome Sequence of Sulfolobus solfataricus Strain 98/2 and Evolved Derivatives.</title>
        <authorList>
            <person name="McCarthy S."/>
            <person name="Gradnigo J."/>
            <person name="Johnson T."/>
            <person name="Payne S."/>
            <person name="Lipzen A."/>
            <person name="Martin J."/>
            <person name="Schackwitz W."/>
            <person name="Moriyama E."/>
            <person name="Blum P."/>
        </authorList>
    </citation>
    <scope>NUCLEOTIDE SEQUENCE [LARGE SCALE GENOMIC DNA]</scope>
    <source>
        <strain evidence="19">98/2 SULC</strain>
        <strain evidence="7">SARC-B</strain>
        <strain evidence="8">SARC-C</strain>
        <strain evidence="9 21">SULA</strain>
        <strain evidence="20">SULB</strain>
    </source>
</reference>
<evidence type="ECO:0000256" key="2">
    <source>
        <dbReference type="ARBA" id="ARBA00022833"/>
    </source>
</evidence>
<dbReference type="SMR" id="A0A0E3MA13"/>
<evidence type="ECO:0000313" key="16">
    <source>
        <dbReference type="EMBL" id="AZF83533.1"/>
    </source>
</evidence>
<dbReference type="InterPro" id="IPR050129">
    <property type="entry name" value="Zn_alcohol_dh"/>
</dbReference>
<dbReference type="GO" id="GO:0016616">
    <property type="term" value="F:oxidoreductase activity, acting on the CH-OH group of donors, NAD or NADP as acceptor"/>
    <property type="evidence" value="ECO:0007669"/>
    <property type="project" value="UniProtKB-ARBA"/>
</dbReference>
<evidence type="ECO:0000313" key="29">
    <source>
        <dbReference type="Proteomes" id="UP000282269"/>
    </source>
</evidence>
<evidence type="ECO:0000313" key="30">
    <source>
        <dbReference type="Proteomes" id="UP000594632"/>
    </source>
</evidence>
<keyword evidence="3" id="KW-0521">NADP</keyword>
<dbReference type="Pfam" id="PF08240">
    <property type="entry name" value="ADH_N"/>
    <property type="match status" value="1"/>
</dbReference>
<dbReference type="KEGG" id="ssoa:SULA_1003"/>
<dbReference type="EMBL" id="CP011056">
    <property type="protein sequence ID" value="AKA76046.1"/>
    <property type="molecule type" value="Genomic_DNA"/>
</dbReference>
<dbReference type="InterPro" id="IPR036291">
    <property type="entry name" value="NAD(P)-bd_dom_sf"/>
</dbReference>
<evidence type="ECO:0000313" key="26">
    <source>
        <dbReference type="Proteomes" id="UP000273443"/>
    </source>
</evidence>
<dbReference type="Gene3D" id="3.40.50.720">
    <property type="entry name" value="NAD(P)-binding Rossmann-like Domain"/>
    <property type="match status" value="1"/>
</dbReference>
<evidence type="ECO:0000259" key="6">
    <source>
        <dbReference type="SMART" id="SM00829"/>
    </source>
</evidence>
<dbReference type="EMBL" id="CP011055">
    <property type="protein sequence ID" value="AKA73347.1"/>
    <property type="molecule type" value="Genomic_DNA"/>
</dbReference>
<evidence type="ECO:0000313" key="7">
    <source>
        <dbReference type="EMBL" id="AKA73347.1"/>
    </source>
</evidence>
<evidence type="ECO:0000313" key="17">
    <source>
        <dbReference type="EMBL" id="QPG50326.1"/>
    </source>
</evidence>
<reference evidence="22" key="3">
    <citation type="submission" date="2016-04" db="EMBL/GenBank/DDBJ databases">
        <authorList>
            <person name="Shah S.A."/>
            <person name="Garrett R.A."/>
        </authorList>
    </citation>
    <scope>NUCLEOTIDE SEQUENCE [LARGE SCALE GENOMIC DNA]</scope>
    <source>
        <strain evidence="22">ATCC 35091 / DSM 1616 / JCM 8930 / NBRC 15331 / P1</strain>
    </source>
</reference>
<evidence type="ECO:0000313" key="28">
    <source>
        <dbReference type="Proteomes" id="UP000278715"/>
    </source>
</evidence>
<dbReference type="InterPro" id="IPR013149">
    <property type="entry name" value="ADH-like_C"/>
</dbReference>
<evidence type="ECO:0000313" key="13">
    <source>
        <dbReference type="EMBL" id="AZF75680.1"/>
    </source>
</evidence>
<evidence type="ECO:0000256" key="5">
    <source>
        <dbReference type="ARBA" id="ARBA00023277"/>
    </source>
</evidence>
<dbReference type="Proteomes" id="UP000269431">
    <property type="component" value="Chromosome"/>
</dbReference>
<keyword evidence="1" id="KW-0479">Metal-binding</keyword>
<dbReference type="GO" id="GO:0043168">
    <property type="term" value="F:anion binding"/>
    <property type="evidence" value="ECO:0007669"/>
    <property type="project" value="UniProtKB-ARBA"/>
</dbReference>
<dbReference type="Gene3D" id="3.90.180.10">
    <property type="entry name" value="Medium-chain alcohol dehydrogenases, catalytic domain"/>
    <property type="match status" value="1"/>
</dbReference>
<organism evidence="7 20">
    <name type="scientific">Saccharolobus solfataricus</name>
    <name type="common">Sulfolobus solfataricus</name>
    <dbReference type="NCBI Taxonomy" id="2287"/>
    <lineage>
        <taxon>Archaea</taxon>
        <taxon>Thermoproteota</taxon>
        <taxon>Thermoprotei</taxon>
        <taxon>Sulfolobales</taxon>
        <taxon>Sulfolobaceae</taxon>
        <taxon>Saccharolobus</taxon>
    </lineage>
</organism>
<dbReference type="EMBL" id="LT549890">
    <property type="protein sequence ID" value="SAI86875.1"/>
    <property type="molecule type" value="Genomic_DNA"/>
</dbReference>
<dbReference type="InterPro" id="IPR013154">
    <property type="entry name" value="ADH-like_N"/>
</dbReference>
<dbReference type="SUPFAM" id="SSF50129">
    <property type="entry name" value="GroES-like"/>
    <property type="match status" value="1"/>
</dbReference>
<dbReference type="GeneID" id="1453249"/>
<evidence type="ECO:0000313" key="24">
    <source>
        <dbReference type="Proteomes" id="UP000269431"/>
    </source>
</evidence>
<keyword evidence="4" id="KW-0560">Oxidoreductase</keyword>
<dbReference type="EMBL" id="CP033238">
    <property type="protein sequence ID" value="AZF75680.1"/>
    <property type="molecule type" value="Genomic_DNA"/>
</dbReference>
<gene>
    <name evidence="17" type="ORF">HFC64_11405</name>
    <name evidence="18" type="ORF">SSOP1_3321</name>
    <name evidence="9" type="ORF">SULA_1003</name>
    <name evidence="7" type="ORF">SULB_1005</name>
    <name evidence="8" type="ORF">SULC_1004</name>
    <name evidence="10" type="ORF">SULG_04925</name>
    <name evidence="11" type="ORF">SULH_04925</name>
    <name evidence="12" type="ORF">SULI_04925</name>
    <name evidence="13" type="ORF">SULM_04925</name>
    <name evidence="14" type="ORF">SULN_04925</name>
    <name evidence="15" type="ORF">SULO_04935</name>
    <name evidence="16" type="ORF">SULZ_05170</name>
</gene>
<dbReference type="CDD" id="cd08235">
    <property type="entry name" value="iditol_2_DH_like"/>
    <property type="match status" value="1"/>
</dbReference>
<dbReference type="Proteomes" id="UP000282269">
    <property type="component" value="Chromosome"/>
</dbReference>
<dbReference type="RefSeq" id="WP_009989673.1">
    <property type="nucleotide sequence ID" value="NZ_CP011055.2"/>
</dbReference>
<dbReference type="EMBL" id="CP033239">
    <property type="protein sequence ID" value="AZF78287.1"/>
    <property type="molecule type" value="Genomic_DNA"/>
</dbReference>
<keyword evidence="2" id="KW-0862">Zinc</keyword>
<dbReference type="EMBL" id="CP033241">
    <property type="protein sequence ID" value="AZF83533.1"/>
    <property type="molecule type" value="Genomic_DNA"/>
</dbReference>
<evidence type="ECO:0000256" key="1">
    <source>
        <dbReference type="ARBA" id="ARBA00022723"/>
    </source>
</evidence>
<sequence length="345" mass="37555">MVEGFSPMKSVIMENGKAVIKELPLPKLQQGDVLVKMKACGLCGTDIEKICGQYTASQPILGHEPTGIIQESTVDWLKPGDRVFAHHHVPCYECYYCKKGSPTMCPYYRKTNLDPGGFSEYFRVPAWNVARGGVLKLPDNVSFEEGAFIEPLATVIRAQKRVAIDNGDTVFIVGIGPMGLLHAMMAKVNKAGVIIASDVSDFRTEFGYKVGINYSLNAKKVNVVDEVKRLTDGRGADVTIIASGSPSAIVSGLNATRKGGRVLLFGVPYKGTILNYDISDLLNNEISIIPSNAAVEEDTKEALAIIANKKIDVTKLITHRFSLDEFNEAVRIGKEGNAIKVIIYS</sequence>
<dbReference type="Proteomes" id="UP000033085">
    <property type="component" value="Chromosome"/>
</dbReference>
<dbReference type="SUPFAM" id="SSF51735">
    <property type="entry name" value="NAD(P)-binding Rossmann-fold domains"/>
    <property type="match status" value="1"/>
</dbReference>
<feature type="domain" description="Enoyl reductase (ER)" evidence="6">
    <location>
        <begin position="16"/>
        <end position="343"/>
    </location>
</feature>
<dbReference type="EMBL" id="CP033236">
    <property type="protein sequence ID" value="AZF70435.1"/>
    <property type="molecule type" value="Genomic_DNA"/>
</dbReference>
<dbReference type="EMBL" id="CP033235">
    <property type="protein sequence ID" value="AZF67815.1"/>
    <property type="molecule type" value="Genomic_DNA"/>
</dbReference>
<dbReference type="InterPro" id="IPR020843">
    <property type="entry name" value="ER"/>
</dbReference>
<evidence type="ECO:0000256" key="3">
    <source>
        <dbReference type="ARBA" id="ARBA00022857"/>
    </source>
</evidence>
<keyword evidence="5" id="KW-0119">Carbohydrate metabolism</keyword>
<reference evidence="18" key="2">
    <citation type="submission" date="2016-04" db="EMBL/GenBank/DDBJ databases">
        <authorList>
            <person name="Evans L.H."/>
            <person name="Alamgir A."/>
            <person name="Owens N."/>
            <person name="Weber N.D."/>
            <person name="Virtaneva K."/>
            <person name="Barbian K."/>
            <person name="Babar A."/>
            <person name="Rosenke K."/>
        </authorList>
    </citation>
    <scope>NUCLEOTIDE SEQUENCE</scope>
    <source>
        <strain evidence="18">P1</strain>
    </source>
</reference>
<dbReference type="GO" id="GO:0051262">
    <property type="term" value="P:protein tetramerization"/>
    <property type="evidence" value="ECO:0007669"/>
    <property type="project" value="UniProtKB-ARBA"/>
</dbReference>
<evidence type="ECO:0000313" key="15">
    <source>
        <dbReference type="EMBL" id="AZF80893.1"/>
    </source>
</evidence>
<dbReference type="EMBL" id="CP011057">
    <property type="protein sequence ID" value="AKA78739.1"/>
    <property type="molecule type" value="Genomic_DNA"/>
</dbReference>
<dbReference type="Proteomes" id="UP000033106">
    <property type="component" value="Chromosome"/>
</dbReference>
<reference evidence="17 30" key="6">
    <citation type="journal article" date="2020" name="Nat. Commun.">
        <title>The structures of two archaeal type IV pili illuminate evolutionary relationships.</title>
        <authorList>
            <person name="Wang F."/>
            <person name="Baquero D.P."/>
            <person name="Su Z."/>
            <person name="Beltran L.C."/>
            <person name="Prangishvili D."/>
            <person name="Krupovic M."/>
            <person name="Egelman E.H."/>
        </authorList>
    </citation>
    <scope>NUCLEOTIDE SEQUENCE [LARGE SCALE GENOMIC DNA]</scope>
    <source>
        <strain evidence="17 30">POZ149</strain>
    </source>
</reference>
<reference evidence="23 24" key="4">
    <citation type="journal article" date="2018" name="Proc. Natl. Acad. Sci. U.S.A.">
        <title>Nonmutational mechanism of inheritance in the Archaeon Sulfolobus solfataricus.</title>
        <authorList>
            <person name="Payne S."/>
            <person name="McCarthy S."/>
            <person name="Johnson T."/>
            <person name="North E."/>
            <person name="Blum P."/>
        </authorList>
    </citation>
    <scope>NUCLEOTIDE SEQUENCE [LARGE SCALE GENOMIC DNA]</scope>
    <source>
        <strain evidence="11 23">SARC-H</strain>
        <strain evidence="12 27">SARC-I</strain>
        <strain evidence="14 28">SARC-N</strain>
        <strain evidence="15 29">SARC-O</strain>
        <strain evidence="16 24">SUL120</strain>
        <strain evidence="10 25">SULG</strain>
        <strain evidence="13 26">SULM</strain>
    </source>
</reference>
<evidence type="ECO:0000313" key="25">
    <source>
        <dbReference type="Proteomes" id="UP000273194"/>
    </source>
</evidence>
<dbReference type="Proteomes" id="UP000273194">
    <property type="component" value="Chromosome"/>
</dbReference>
<dbReference type="EMBL" id="CP033237">
    <property type="protein sequence ID" value="AZF73055.1"/>
    <property type="molecule type" value="Genomic_DNA"/>
</dbReference>